<dbReference type="InterPro" id="IPR050595">
    <property type="entry name" value="Bact_response_regulator"/>
</dbReference>
<dbReference type="EMBL" id="JACJJC010000092">
    <property type="protein sequence ID" value="MBM6705073.1"/>
    <property type="molecule type" value="Genomic_DNA"/>
</dbReference>
<evidence type="ECO:0000313" key="5">
    <source>
        <dbReference type="Proteomes" id="UP000715095"/>
    </source>
</evidence>
<evidence type="ECO:0000256" key="2">
    <source>
        <dbReference type="PROSITE-ProRule" id="PRU00169"/>
    </source>
</evidence>
<evidence type="ECO:0000259" key="3">
    <source>
        <dbReference type="PROSITE" id="PS50110"/>
    </source>
</evidence>
<dbReference type="Pfam" id="PF00072">
    <property type="entry name" value="Response_reg"/>
    <property type="match status" value="1"/>
</dbReference>
<organism evidence="4 5">
    <name type="scientific">Sutterella massiliensis</name>
    <dbReference type="NCBI Taxonomy" id="1816689"/>
    <lineage>
        <taxon>Bacteria</taxon>
        <taxon>Pseudomonadati</taxon>
        <taxon>Pseudomonadota</taxon>
        <taxon>Betaproteobacteria</taxon>
        <taxon>Burkholderiales</taxon>
        <taxon>Sutterellaceae</taxon>
        <taxon>Sutterella</taxon>
    </lineage>
</organism>
<dbReference type="InterPro" id="IPR001789">
    <property type="entry name" value="Sig_transdc_resp-reg_receiver"/>
</dbReference>
<dbReference type="PANTHER" id="PTHR44591">
    <property type="entry name" value="STRESS RESPONSE REGULATOR PROTEIN 1"/>
    <property type="match status" value="1"/>
</dbReference>
<reference evidence="4 5" key="1">
    <citation type="journal article" date="2021" name="Sci. Rep.">
        <title>The distribution of antibiotic resistance genes in chicken gut microbiota commensals.</title>
        <authorList>
            <person name="Juricova H."/>
            <person name="Matiasovicova J."/>
            <person name="Kubasova T."/>
            <person name="Cejkova D."/>
            <person name="Rychlik I."/>
        </authorList>
    </citation>
    <scope>NUCLEOTIDE SEQUENCE [LARGE SCALE GENOMIC DNA]</scope>
    <source>
        <strain evidence="4 5">An829</strain>
    </source>
</reference>
<proteinExistence type="predicted"/>
<keyword evidence="5" id="KW-1185">Reference proteome</keyword>
<dbReference type="SUPFAM" id="SSF52172">
    <property type="entry name" value="CheY-like"/>
    <property type="match status" value="1"/>
</dbReference>
<gene>
    <name evidence="4" type="ORF">H6A60_11415</name>
</gene>
<dbReference type="SMART" id="SM00448">
    <property type="entry name" value="REC"/>
    <property type="match status" value="1"/>
</dbReference>
<dbReference type="InterPro" id="IPR011006">
    <property type="entry name" value="CheY-like_superfamily"/>
</dbReference>
<dbReference type="Gene3D" id="3.40.50.2300">
    <property type="match status" value="1"/>
</dbReference>
<comment type="caution">
    <text evidence="4">The sequence shown here is derived from an EMBL/GenBank/DDBJ whole genome shotgun (WGS) entry which is preliminary data.</text>
</comment>
<keyword evidence="1 2" id="KW-0597">Phosphoprotein</keyword>
<protein>
    <submittedName>
        <fullName evidence="4">Response regulator</fullName>
    </submittedName>
</protein>
<evidence type="ECO:0000256" key="1">
    <source>
        <dbReference type="ARBA" id="ARBA00022553"/>
    </source>
</evidence>
<accession>A0ABS2DUY4</accession>
<sequence>MTDSSHKRQLGQSRNRFLIRLVDDEPTVLSALSILLECAGWRTKTFTSAEAFLKAADAEPGCVVLDLLMPSMNGLELQDEMRRRSIQLPIVFVTGHASIDTAVSAMRHGAVHFLQKPVDREKLFKAITEACTEFERIHDSHALSDEECLKRYIN</sequence>
<feature type="modified residue" description="4-aspartylphosphate" evidence="2">
    <location>
        <position position="66"/>
    </location>
</feature>
<dbReference type="RefSeq" id="WP_205104728.1">
    <property type="nucleotide sequence ID" value="NZ_JACJJC010000092.1"/>
</dbReference>
<dbReference type="PROSITE" id="PS50110">
    <property type="entry name" value="RESPONSE_REGULATORY"/>
    <property type="match status" value="1"/>
</dbReference>
<feature type="non-terminal residue" evidence="4">
    <location>
        <position position="154"/>
    </location>
</feature>
<dbReference type="Proteomes" id="UP000715095">
    <property type="component" value="Unassembled WGS sequence"/>
</dbReference>
<evidence type="ECO:0000313" key="4">
    <source>
        <dbReference type="EMBL" id="MBM6705073.1"/>
    </source>
</evidence>
<name>A0ABS2DUY4_9BURK</name>
<feature type="domain" description="Response regulatory" evidence="3">
    <location>
        <begin position="18"/>
        <end position="131"/>
    </location>
</feature>
<dbReference type="PANTHER" id="PTHR44591:SF3">
    <property type="entry name" value="RESPONSE REGULATORY DOMAIN-CONTAINING PROTEIN"/>
    <property type="match status" value="1"/>
</dbReference>